<protein>
    <recommendedName>
        <fullName evidence="3">HemY N-terminal domain-containing protein</fullName>
    </recommendedName>
</protein>
<feature type="non-terminal residue" evidence="2">
    <location>
        <position position="309"/>
    </location>
</feature>
<feature type="region of interest" description="Disordered" evidence="1">
    <location>
        <begin position="266"/>
        <end position="309"/>
    </location>
</feature>
<reference evidence="2" key="1">
    <citation type="submission" date="2018-05" db="EMBL/GenBank/DDBJ databases">
        <authorList>
            <person name="Lanie J.A."/>
            <person name="Ng W.-L."/>
            <person name="Kazmierczak K.M."/>
            <person name="Andrzejewski T.M."/>
            <person name="Davidsen T.M."/>
            <person name="Wayne K.J."/>
            <person name="Tettelin H."/>
            <person name="Glass J.I."/>
            <person name="Rusch D."/>
            <person name="Podicherti R."/>
            <person name="Tsui H.-C.T."/>
            <person name="Winkler M.E."/>
        </authorList>
    </citation>
    <scope>NUCLEOTIDE SEQUENCE</scope>
</reference>
<accession>A0A382SRD0</accession>
<dbReference type="AlphaFoldDB" id="A0A382SRD0"/>
<gene>
    <name evidence="2" type="ORF">METZ01_LOCUS364592</name>
</gene>
<evidence type="ECO:0000256" key="1">
    <source>
        <dbReference type="SAM" id="MobiDB-lite"/>
    </source>
</evidence>
<organism evidence="2">
    <name type="scientific">marine metagenome</name>
    <dbReference type="NCBI Taxonomy" id="408172"/>
    <lineage>
        <taxon>unclassified sequences</taxon>
        <taxon>metagenomes</taxon>
        <taxon>ecological metagenomes</taxon>
    </lineage>
</organism>
<feature type="non-terminal residue" evidence="2">
    <location>
        <position position="1"/>
    </location>
</feature>
<dbReference type="EMBL" id="UINC01130586">
    <property type="protein sequence ID" value="SVD11738.1"/>
    <property type="molecule type" value="Genomic_DNA"/>
</dbReference>
<feature type="compositionally biased region" description="Basic residues" evidence="1">
    <location>
        <begin position="267"/>
        <end position="277"/>
    </location>
</feature>
<sequence>LAAILGAMTLQGKGKQARRAAGKLTESEGSRSPQMLLVRSRTLRGRNAASKAVPLLSEAIEKQPAMIDAHILRAQQILDGSVDRQWVQGIQDCLGDSPDPDSVVRAAEVFIRGGEFGALGDTMKNFSSVDMAQHIADSRKERFLKLMSSRLLAEGDISAASAMAEERMDTIGDQGDRLVHAARYRQALGKDGVGLLDTRLSGNISPGERAQLSGEKIRLLSQSGDVAGSEGLLQESLGDPLIKGNSWIAYAEGTVAEASGKIGPARKAYRRAARGKPRIPEADAARELAVPPKRPLKSGRLNQIVKRSG</sequence>
<proteinExistence type="predicted"/>
<evidence type="ECO:0000313" key="2">
    <source>
        <dbReference type="EMBL" id="SVD11738.1"/>
    </source>
</evidence>
<name>A0A382SRD0_9ZZZZ</name>
<evidence type="ECO:0008006" key="3">
    <source>
        <dbReference type="Google" id="ProtNLM"/>
    </source>
</evidence>